<accession>A0A9P0QSS9</accession>
<keyword evidence="2" id="KW-0472">Membrane</keyword>
<organism evidence="3 4">
    <name type="scientific">[Candida] railenensis</name>
    <dbReference type="NCBI Taxonomy" id="45579"/>
    <lineage>
        <taxon>Eukaryota</taxon>
        <taxon>Fungi</taxon>
        <taxon>Dikarya</taxon>
        <taxon>Ascomycota</taxon>
        <taxon>Saccharomycotina</taxon>
        <taxon>Pichiomycetes</taxon>
        <taxon>Debaryomycetaceae</taxon>
        <taxon>Kurtzmaniella</taxon>
    </lineage>
</organism>
<name>A0A9P0QSS9_9ASCO</name>
<feature type="compositionally biased region" description="Polar residues" evidence="1">
    <location>
        <begin position="148"/>
        <end position="164"/>
    </location>
</feature>
<dbReference type="EMBL" id="CAKXYY010000014">
    <property type="protein sequence ID" value="CAH2354099.1"/>
    <property type="molecule type" value="Genomic_DNA"/>
</dbReference>
<sequence length="230" mass="25132">MLARQLAKSSAAIGRRHLHRTGVAFAKNDTSTIDSYKLPSQTSINEWEFKYDFVPKTSSPKIPPVTEQAVKQDIAQEKRAKVEKEMLDKELATSIKVEANSSTVLHGGEVVGAEPEFLQDRGSAPIDVSRPNAKGTSSSKPANRDKYVQSSINPGNSPDVSVLSQGEVDHKVASTEGQSQVLDDIEHTEHEESQKKDGQAKSGGVNWLLPIGFAGLGYFGYGYYQDQQKK</sequence>
<evidence type="ECO:0000313" key="4">
    <source>
        <dbReference type="Proteomes" id="UP000837801"/>
    </source>
</evidence>
<proteinExistence type="predicted"/>
<keyword evidence="4" id="KW-1185">Reference proteome</keyword>
<comment type="caution">
    <text evidence="3">The sequence shown here is derived from an EMBL/GenBank/DDBJ whole genome shotgun (WGS) entry which is preliminary data.</text>
</comment>
<protein>
    <submittedName>
        <fullName evidence="3">Uncharacterized protein</fullName>
    </submittedName>
</protein>
<evidence type="ECO:0000256" key="2">
    <source>
        <dbReference type="SAM" id="Phobius"/>
    </source>
</evidence>
<dbReference type="Proteomes" id="UP000837801">
    <property type="component" value="Unassembled WGS sequence"/>
</dbReference>
<dbReference type="OrthoDB" id="4084695at2759"/>
<keyword evidence="2" id="KW-1133">Transmembrane helix</keyword>
<keyword evidence="2" id="KW-0812">Transmembrane</keyword>
<feature type="transmembrane region" description="Helical" evidence="2">
    <location>
        <begin position="205"/>
        <end position="224"/>
    </location>
</feature>
<evidence type="ECO:0000313" key="3">
    <source>
        <dbReference type="EMBL" id="CAH2354099.1"/>
    </source>
</evidence>
<reference evidence="3" key="1">
    <citation type="submission" date="2022-03" db="EMBL/GenBank/DDBJ databases">
        <authorList>
            <person name="Legras J.-L."/>
            <person name="Devillers H."/>
            <person name="Grondin C."/>
        </authorList>
    </citation>
    <scope>NUCLEOTIDE SEQUENCE</scope>
    <source>
        <strain evidence="3">CLIB 1423</strain>
    </source>
</reference>
<dbReference type="AlphaFoldDB" id="A0A9P0QSS9"/>
<feature type="region of interest" description="Disordered" evidence="1">
    <location>
        <begin position="114"/>
        <end position="203"/>
    </location>
</feature>
<evidence type="ECO:0000256" key="1">
    <source>
        <dbReference type="SAM" id="MobiDB-lite"/>
    </source>
</evidence>
<feature type="compositionally biased region" description="Basic and acidic residues" evidence="1">
    <location>
        <begin position="184"/>
        <end position="199"/>
    </location>
</feature>
<gene>
    <name evidence="3" type="ORF">CLIB1423_14S02014</name>
</gene>